<name>A0AAD3XQJ0_NEPGR</name>
<organism evidence="2 3">
    <name type="scientific">Nepenthes gracilis</name>
    <name type="common">Slender pitcher plant</name>
    <dbReference type="NCBI Taxonomy" id="150966"/>
    <lineage>
        <taxon>Eukaryota</taxon>
        <taxon>Viridiplantae</taxon>
        <taxon>Streptophyta</taxon>
        <taxon>Embryophyta</taxon>
        <taxon>Tracheophyta</taxon>
        <taxon>Spermatophyta</taxon>
        <taxon>Magnoliopsida</taxon>
        <taxon>eudicotyledons</taxon>
        <taxon>Gunneridae</taxon>
        <taxon>Pentapetalae</taxon>
        <taxon>Caryophyllales</taxon>
        <taxon>Nepenthaceae</taxon>
        <taxon>Nepenthes</taxon>
    </lineage>
</organism>
<proteinExistence type="predicted"/>
<keyword evidence="3" id="KW-1185">Reference proteome</keyword>
<gene>
    <name evidence="2" type="ORF">Nepgr_014845</name>
</gene>
<accession>A0AAD3XQJ0</accession>
<protein>
    <submittedName>
        <fullName evidence="2">Uncharacterized protein</fullName>
    </submittedName>
</protein>
<feature type="region of interest" description="Disordered" evidence="1">
    <location>
        <begin position="1"/>
        <end position="20"/>
    </location>
</feature>
<evidence type="ECO:0000313" key="3">
    <source>
        <dbReference type="Proteomes" id="UP001279734"/>
    </source>
</evidence>
<reference evidence="2" key="1">
    <citation type="submission" date="2023-05" db="EMBL/GenBank/DDBJ databases">
        <title>Nepenthes gracilis genome sequencing.</title>
        <authorList>
            <person name="Fukushima K."/>
        </authorList>
    </citation>
    <scope>NUCLEOTIDE SEQUENCE</scope>
    <source>
        <strain evidence="2">SING2019-196</strain>
    </source>
</reference>
<dbReference type="AlphaFoldDB" id="A0AAD3XQJ0"/>
<evidence type="ECO:0000313" key="2">
    <source>
        <dbReference type="EMBL" id="GMH13004.1"/>
    </source>
</evidence>
<evidence type="ECO:0000256" key="1">
    <source>
        <dbReference type="SAM" id="MobiDB-lite"/>
    </source>
</evidence>
<dbReference type="Proteomes" id="UP001279734">
    <property type="component" value="Unassembled WGS sequence"/>
</dbReference>
<dbReference type="EMBL" id="BSYO01000012">
    <property type="protein sequence ID" value="GMH13004.1"/>
    <property type="molecule type" value="Genomic_DNA"/>
</dbReference>
<comment type="caution">
    <text evidence="2">The sequence shown here is derived from an EMBL/GenBank/DDBJ whole genome shotgun (WGS) entry which is preliminary data.</text>
</comment>
<sequence>MIGREHRKREKEKGVEEEEAKFAENAKHGLLEILGPVLSSDSTEASSSAVPTSLCLSPCWALNSHATNPGIDLKLLPSELQTASWADVVQSTEKVATLTPLNSGVVSGGFENLFDIGVHDGAEKALPKNLGSAVEHPPCMSVGIGQDSPTDAASIELIKNNQWGITPHADNAEEIRQFPVLDHVAGPLDLILNAKDSPSPPNNLLAVLQDPVDFDEQEDCVEPEGRIVMNIQPPPHASEMSLPVLNDACLTLDPEVRMHQGVQGMYYPVLPTTIAPITSSHVLVPDLTGGQQSCNVEEVSRPAKCSLTVSFVEMLQEGIDPIDSGLPSICDAPVPISDEDRLATFGSSINMMKPLFPVCVMAAMEAVSFSLPIEAESKEDPAVVSAHSPHDAQFAHHDMAPALDADLDLTPNSITRLSSGGFGRLMWKQYTHNGVCKSSPRTLLLAFAVSIAVWFLFWSGGKLVCSRSDDEKSVAADFLCVCIRAGL</sequence>
<feature type="compositionally biased region" description="Basic residues" evidence="1">
    <location>
        <begin position="1"/>
        <end position="10"/>
    </location>
</feature>